<keyword evidence="2" id="KW-1185">Reference proteome</keyword>
<protein>
    <submittedName>
        <fullName evidence="1">Uncharacterized protein</fullName>
    </submittedName>
</protein>
<proteinExistence type="predicted"/>
<comment type="caution">
    <text evidence="1">The sequence shown here is derived from an EMBL/GenBank/DDBJ whole genome shotgun (WGS) entry which is preliminary data.</text>
</comment>
<evidence type="ECO:0000313" key="1">
    <source>
        <dbReference type="EMBL" id="OMO68244.1"/>
    </source>
</evidence>
<dbReference type="AlphaFoldDB" id="A0A1R3HD20"/>
<dbReference type="EMBL" id="AWWV01012223">
    <property type="protein sequence ID" value="OMO68244.1"/>
    <property type="molecule type" value="Genomic_DNA"/>
</dbReference>
<dbReference type="Proteomes" id="UP000188268">
    <property type="component" value="Unassembled WGS sequence"/>
</dbReference>
<reference evidence="1 2" key="1">
    <citation type="submission" date="2013-09" db="EMBL/GenBank/DDBJ databases">
        <title>Corchorus capsularis genome sequencing.</title>
        <authorList>
            <person name="Alam M."/>
            <person name="Haque M.S."/>
            <person name="Islam M.S."/>
            <person name="Emdad E.M."/>
            <person name="Islam M.M."/>
            <person name="Ahmed B."/>
            <person name="Halim A."/>
            <person name="Hossen Q.M.M."/>
            <person name="Hossain M.Z."/>
            <person name="Ahmed R."/>
            <person name="Khan M.M."/>
            <person name="Islam R."/>
            <person name="Rashid M.M."/>
            <person name="Khan S.A."/>
            <person name="Rahman M.S."/>
            <person name="Alam M."/>
        </authorList>
    </citation>
    <scope>NUCLEOTIDE SEQUENCE [LARGE SCALE GENOMIC DNA]</scope>
    <source>
        <strain evidence="2">cv. CVL-1</strain>
        <tissue evidence="1">Whole seedling</tissue>
    </source>
</reference>
<name>A0A1R3HD20_COCAP</name>
<gene>
    <name evidence="1" type="ORF">CCACVL1_20030</name>
</gene>
<sequence length="34" mass="3545">PPPPSQQPPCFAAPELRATANGARKLQIPSPPLP</sequence>
<organism evidence="1 2">
    <name type="scientific">Corchorus capsularis</name>
    <name type="common">Jute</name>
    <dbReference type="NCBI Taxonomy" id="210143"/>
    <lineage>
        <taxon>Eukaryota</taxon>
        <taxon>Viridiplantae</taxon>
        <taxon>Streptophyta</taxon>
        <taxon>Embryophyta</taxon>
        <taxon>Tracheophyta</taxon>
        <taxon>Spermatophyta</taxon>
        <taxon>Magnoliopsida</taxon>
        <taxon>eudicotyledons</taxon>
        <taxon>Gunneridae</taxon>
        <taxon>Pentapetalae</taxon>
        <taxon>rosids</taxon>
        <taxon>malvids</taxon>
        <taxon>Malvales</taxon>
        <taxon>Malvaceae</taxon>
        <taxon>Grewioideae</taxon>
        <taxon>Apeibeae</taxon>
        <taxon>Corchorus</taxon>
    </lineage>
</organism>
<dbReference type="Gramene" id="OMO68244">
    <property type="protein sequence ID" value="OMO68244"/>
    <property type="gene ID" value="CCACVL1_20030"/>
</dbReference>
<feature type="non-terminal residue" evidence="1">
    <location>
        <position position="1"/>
    </location>
</feature>
<evidence type="ECO:0000313" key="2">
    <source>
        <dbReference type="Proteomes" id="UP000188268"/>
    </source>
</evidence>
<accession>A0A1R3HD20</accession>